<dbReference type="Pfam" id="PF00439">
    <property type="entry name" value="Bromodomain"/>
    <property type="match status" value="1"/>
</dbReference>
<organism evidence="6 7">
    <name type="scientific">Debaryomyces fabryi</name>
    <dbReference type="NCBI Taxonomy" id="58627"/>
    <lineage>
        <taxon>Eukaryota</taxon>
        <taxon>Fungi</taxon>
        <taxon>Dikarya</taxon>
        <taxon>Ascomycota</taxon>
        <taxon>Saccharomycotina</taxon>
        <taxon>Pichiomycetes</taxon>
        <taxon>Debaryomycetaceae</taxon>
        <taxon>Debaryomyces</taxon>
    </lineage>
</organism>
<feature type="compositionally biased region" description="Basic and acidic residues" evidence="4">
    <location>
        <begin position="239"/>
        <end position="251"/>
    </location>
</feature>
<evidence type="ECO:0000256" key="1">
    <source>
        <dbReference type="ARBA" id="ARBA00023117"/>
    </source>
</evidence>
<feature type="compositionally biased region" description="Acidic residues" evidence="4">
    <location>
        <begin position="252"/>
        <end position="261"/>
    </location>
</feature>
<feature type="coiled-coil region" evidence="3">
    <location>
        <begin position="175"/>
        <end position="202"/>
    </location>
</feature>
<evidence type="ECO:0000256" key="4">
    <source>
        <dbReference type="SAM" id="MobiDB-lite"/>
    </source>
</evidence>
<dbReference type="PANTHER" id="PTHR15398">
    <property type="entry name" value="BROMODOMAIN-CONTAINING PROTEIN 8"/>
    <property type="match status" value="1"/>
</dbReference>
<evidence type="ECO:0000256" key="2">
    <source>
        <dbReference type="PROSITE-ProRule" id="PRU00035"/>
    </source>
</evidence>
<dbReference type="PROSITE" id="PS50014">
    <property type="entry name" value="BROMODOMAIN_2"/>
    <property type="match status" value="1"/>
</dbReference>
<feature type="compositionally biased region" description="Basic and acidic residues" evidence="4">
    <location>
        <begin position="262"/>
        <end position="277"/>
    </location>
</feature>
<feature type="domain" description="Bromo" evidence="5">
    <location>
        <begin position="434"/>
        <end position="508"/>
    </location>
</feature>
<comment type="caution">
    <text evidence="6">The sequence shown here is derived from an EMBL/GenBank/DDBJ whole genome shotgun (WGS) entry which is preliminary data.</text>
</comment>
<name>A0A0V1PY02_9ASCO</name>
<evidence type="ECO:0000313" key="6">
    <source>
        <dbReference type="EMBL" id="KSA01134.1"/>
    </source>
</evidence>
<dbReference type="GeneID" id="26840148"/>
<evidence type="ECO:0000259" key="5">
    <source>
        <dbReference type="PROSITE" id="PS50014"/>
    </source>
</evidence>
<dbReference type="Gene3D" id="1.20.920.10">
    <property type="entry name" value="Bromodomain-like"/>
    <property type="match status" value="1"/>
</dbReference>
<feature type="compositionally biased region" description="Basic and acidic residues" evidence="4">
    <location>
        <begin position="353"/>
        <end position="375"/>
    </location>
</feature>
<feature type="compositionally biased region" description="Acidic residues" evidence="4">
    <location>
        <begin position="337"/>
        <end position="352"/>
    </location>
</feature>
<dbReference type="InterPro" id="IPR036427">
    <property type="entry name" value="Bromodomain-like_sf"/>
</dbReference>
<proteinExistence type="predicted"/>
<dbReference type="Proteomes" id="UP000054251">
    <property type="component" value="Unassembled WGS sequence"/>
</dbReference>
<dbReference type="PRINTS" id="PR00503">
    <property type="entry name" value="BROMODOMAIN"/>
</dbReference>
<dbReference type="RefSeq" id="XP_015467236.1">
    <property type="nucleotide sequence ID" value="XM_015611968.1"/>
</dbReference>
<keyword evidence="3" id="KW-0175">Coiled coil</keyword>
<dbReference type="SUPFAM" id="SSF47370">
    <property type="entry name" value="Bromodomain"/>
    <property type="match status" value="1"/>
</dbReference>
<dbReference type="PANTHER" id="PTHR15398:SF4">
    <property type="entry name" value="BROMODOMAIN-CONTAINING PROTEIN 8 ISOFORM X1"/>
    <property type="match status" value="1"/>
</dbReference>
<dbReference type="GO" id="GO:0035267">
    <property type="term" value="C:NuA4 histone acetyltransferase complex"/>
    <property type="evidence" value="ECO:0007669"/>
    <property type="project" value="TreeGrafter"/>
</dbReference>
<dbReference type="AlphaFoldDB" id="A0A0V1PY02"/>
<feature type="compositionally biased region" description="Acidic residues" evidence="4">
    <location>
        <begin position="311"/>
        <end position="321"/>
    </location>
</feature>
<sequence length="533" mass="60834">MAAIESLDKDLVLIIIVSTINSSIKELTELTSQSTVELDLGAFLSKMNELVVAYTKAFNLAPIDVKVDKSTLVVLIKERKIADFVQVTDDILKIETNAKAFQAILSNIAVTSTLNYAKLLIKNIDDLGIIYRSHMDETGTVASKEGENDSLVDTSNTEKYTIEEENEGSEFQEGTESIERANKEVTNELEDIEGEDEQKQDEIVLEAGNDLEGQEAESIKKQENNDIVNEPAENTGLEKPLEKEQEDKAEQVEVENDDKDLEESRSEEQEENESKKDDDDEVPQEGQNEGEEQEEKEEQDESNEGEKEEKEETEETEETEEEPQKEQGDQRAQEEKENAEEEQQEEVQEDFQEEKAEPIGDKNTKNDKGEHRKTTPVDSTNNFQTPEPKLSESNAKEELRSQSSRKRSRSLSVSTPQQHKRFQHIAVNLINNIQAHRFSSPFLQPVNSKEAPDYHEVIYEPKDLKNILKSIKLKNEPPEYQLIKQLKRDILLMLANCIMYNKSDTDLVQLTKSMKNDVNNIFKLFEEAELDTK</sequence>
<protein>
    <recommendedName>
        <fullName evidence="5">Bromo domain-containing protein</fullName>
    </recommendedName>
</protein>
<feature type="compositionally biased region" description="Polar residues" evidence="4">
    <location>
        <begin position="376"/>
        <end position="385"/>
    </location>
</feature>
<dbReference type="GO" id="GO:0006325">
    <property type="term" value="P:chromatin organization"/>
    <property type="evidence" value="ECO:0007669"/>
    <property type="project" value="UniProtKB-ARBA"/>
</dbReference>
<feature type="compositionally biased region" description="Acidic residues" evidence="4">
    <location>
        <begin position="278"/>
        <end position="303"/>
    </location>
</feature>
<dbReference type="InterPro" id="IPR001487">
    <property type="entry name" value="Bromodomain"/>
</dbReference>
<dbReference type="SMART" id="SM00297">
    <property type="entry name" value="BROMO"/>
    <property type="match status" value="1"/>
</dbReference>
<feature type="region of interest" description="Disordered" evidence="4">
    <location>
        <begin position="213"/>
        <end position="419"/>
    </location>
</feature>
<dbReference type="OrthoDB" id="21449at2759"/>
<evidence type="ECO:0000313" key="7">
    <source>
        <dbReference type="Proteomes" id="UP000054251"/>
    </source>
</evidence>
<reference evidence="6 7" key="1">
    <citation type="submission" date="2015-11" db="EMBL/GenBank/DDBJ databases">
        <title>The genome of Debaryomyces fabryi.</title>
        <authorList>
            <person name="Tafer H."/>
            <person name="Lopandic K."/>
        </authorList>
    </citation>
    <scope>NUCLEOTIDE SEQUENCE [LARGE SCALE GENOMIC DNA]</scope>
    <source>
        <strain evidence="6 7">CBS 789</strain>
    </source>
</reference>
<gene>
    <name evidence="6" type="ORF">AC631_03139</name>
</gene>
<keyword evidence="1 2" id="KW-0103">Bromodomain</keyword>
<dbReference type="EMBL" id="LMYN01000063">
    <property type="protein sequence ID" value="KSA01134.1"/>
    <property type="molecule type" value="Genomic_DNA"/>
</dbReference>
<evidence type="ECO:0000256" key="3">
    <source>
        <dbReference type="SAM" id="Coils"/>
    </source>
</evidence>
<feature type="compositionally biased region" description="Basic and acidic residues" evidence="4">
    <location>
        <begin position="322"/>
        <end position="336"/>
    </location>
</feature>
<accession>A0A0V1PY02</accession>
<keyword evidence="7" id="KW-1185">Reference proteome</keyword>
<dbReference type="CDD" id="cd04369">
    <property type="entry name" value="Bromodomain"/>
    <property type="match status" value="1"/>
</dbReference>